<comment type="caution">
    <text evidence="2">The sequence shown here is derived from an EMBL/GenBank/DDBJ whole genome shotgun (WGS) entry which is preliminary data.</text>
</comment>
<evidence type="ECO:0008006" key="4">
    <source>
        <dbReference type="Google" id="ProtNLM"/>
    </source>
</evidence>
<name>A0ABV1W1F7_9ACTN</name>
<dbReference type="InterPro" id="IPR006311">
    <property type="entry name" value="TAT_signal"/>
</dbReference>
<gene>
    <name evidence="2" type="ORF">ABT317_13650</name>
</gene>
<organism evidence="2 3">
    <name type="scientific">Streptomyces carpinensis</name>
    <dbReference type="NCBI Taxonomy" id="66369"/>
    <lineage>
        <taxon>Bacteria</taxon>
        <taxon>Bacillati</taxon>
        <taxon>Actinomycetota</taxon>
        <taxon>Actinomycetes</taxon>
        <taxon>Kitasatosporales</taxon>
        <taxon>Streptomycetaceae</taxon>
        <taxon>Streptomyces</taxon>
    </lineage>
</organism>
<dbReference type="PROSITE" id="PS51318">
    <property type="entry name" value="TAT"/>
    <property type="match status" value="1"/>
</dbReference>
<dbReference type="Proteomes" id="UP001458415">
    <property type="component" value="Unassembled WGS sequence"/>
</dbReference>
<accession>A0ABV1W1F7</accession>
<dbReference type="EMBL" id="JBEPCU010000186">
    <property type="protein sequence ID" value="MER6978028.1"/>
    <property type="molecule type" value="Genomic_DNA"/>
</dbReference>
<evidence type="ECO:0000313" key="3">
    <source>
        <dbReference type="Proteomes" id="UP001458415"/>
    </source>
</evidence>
<evidence type="ECO:0000313" key="2">
    <source>
        <dbReference type="EMBL" id="MER6978028.1"/>
    </source>
</evidence>
<evidence type="ECO:0000256" key="1">
    <source>
        <dbReference type="SAM" id="SignalP"/>
    </source>
</evidence>
<feature type="signal peptide" evidence="1">
    <location>
        <begin position="1"/>
        <end position="28"/>
    </location>
</feature>
<protein>
    <recommendedName>
        <fullName evidence="4">Secreted protein</fullName>
    </recommendedName>
</protein>
<reference evidence="2 3" key="1">
    <citation type="submission" date="2024-06" db="EMBL/GenBank/DDBJ databases">
        <title>The Natural Products Discovery Center: Release of the First 8490 Sequenced Strains for Exploring Actinobacteria Biosynthetic Diversity.</title>
        <authorList>
            <person name="Kalkreuter E."/>
            <person name="Kautsar S.A."/>
            <person name="Yang D."/>
            <person name="Bader C.D."/>
            <person name="Teijaro C.N."/>
            <person name="Fluegel L."/>
            <person name="Davis C.M."/>
            <person name="Simpson J.R."/>
            <person name="Lauterbach L."/>
            <person name="Steele A.D."/>
            <person name="Gui C."/>
            <person name="Meng S."/>
            <person name="Li G."/>
            <person name="Viehrig K."/>
            <person name="Ye F."/>
            <person name="Su P."/>
            <person name="Kiefer A.F."/>
            <person name="Nichols A."/>
            <person name="Cepeda A.J."/>
            <person name="Yan W."/>
            <person name="Fan B."/>
            <person name="Jiang Y."/>
            <person name="Adhikari A."/>
            <person name="Zheng C.-J."/>
            <person name="Schuster L."/>
            <person name="Cowan T.M."/>
            <person name="Smanski M.J."/>
            <person name="Chevrette M.G."/>
            <person name="De Carvalho L.P.S."/>
            <person name="Shen B."/>
        </authorList>
    </citation>
    <scope>NUCLEOTIDE SEQUENCE [LARGE SCALE GENOMIC DNA]</scope>
    <source>
        <strain evidence="2 3">NPDC000634</strain>
    </source>
</reference>
<sequence length="151" mass="15582">MSVTHSLTRRGPAAALALVTATVLGAGAAGASSAAPAAAPRTRQIATSVLGGDYRFSLTAVRSTGDEYAASVRLKVYTRTSGGAWKETDRATVGAVDGWFWYPLTGKGAVCRFSTSAAEPAPIEVSLLVTPSIGCSAPQRFVVERGRIHAD</sequence>
<feature type="chain" id="PRO_5047261635" description="Secreted protein" evidence="1">
    <location>
        <begin position="29"/>
        <end position="151"/>
    </location>
</feature>
<proteinExistence type="predicted"/>
<dbReference type="RefSeq" id="WP_086728546.1">
    <property type="nucleotide sequence ID" value="NZ_MUBM01000246.1"/>
</dbReference>
<keyword evidence="3" id="KW-1185">Reference proteome</keyword>
<keyword evidence="1" id="KW-0732">Signal</keyword>